<feature type="compositionally biased region" description="Pro residues" evidence="1">
    <location>
        <begin position="43"/>
        <end position="52"/>
    </location>
</feature>
<evidence type="ECO:0000313" key="3">
    <source>
        <dbReference type="EMBL" id="KXZ45232.1"/>
    </source>
</evidence>
<comment type="caution">
    <text evidence="3">The sequence shown here is derived from an EMBL/GenBank/DDBJ whole genome shotgun (WGS) entry which is preliminary data.</text>
</comment>
<keyword evidence="2" id="KW-1133">Transmembrane helix</keyword>
<protein>
    <submittedName>
        <fullName evidence="3">Uncharacterized protein</fullName>
    </submittedName>
</protein>
<feature type="compositionally biased region" description="Gly residues" evidence="1">
    <location>
        <begin position="57"/>
        <end position="66"/>
    </location>
</feature>
<evidence type="ECO:0000256" key="2">
    <source>
        <dbReference type="SAM" id="Phobius"/>
    </source>
</evidence>
<evidence type="ECO:0000313" key="4">
    <source>
        <dbReference type="Proteomes" id="UP000075714"/>
    </source>
</evidence>
<keyword evidence="4" id="KW-1185">Reference proteome</keyword>
<keyword evidence="2" id="KW-0472">Membrane</keyword>
<gene>
    <name evidence="3" type="ORF">GPECTOR_57g522</name>
</gene>
<dbReference type="AlphaFoldDB" id="A0A150G5V3"/>
<feature type="region of interest" description="Disordered" evidence="1">
    <location>
        <begin position="1"/>
        <end position="103"/>
    </location>
</feature>
<feature type="compositionally biased region" description="Low complexity" evidence="1">
    <location>
        <begin position="67"/>
        <end position="80"/>
    </location>
</feature>
<feature type="transmembrane region" description="Helical" evidence="2">
    <location>
        <begin position="134"/>
        <end position="158"/>
    </location>
</feature>
<evidence type="ECO:0000256" key="1">
    <source>
        <dbReference type="SAM" id="MobiDB-lite"/>
    </source>
</evidence>
<organism evidence="3 4">
    <name type="scientific">Gonium pectorale</name>
    <name type="common">Green alga</name>
    <dbReference type="NCBI Taxonomy" id="33097"/>
    <lineage>
        <taxon>Eukaryota</taxon>
        <taxon>Viridiplantae</taxon>
        <taxon>Chlorophyta</taxon>
        <taxon>core chlorophytes</taxon>
        <taxon>Chlorophyceae</taxon>
        <taxon>CS clade</taxon>
        <taxon>Chlamydomonadales</taxon>
        <taxon>Volvocaceae</taxon>
        <taxon>Gonium</taxon>
    </lineage>
</organism>
<accession>A0A150G5V3</accession>
<dbReference type="EMBL" id="LSYV01000058">
    <property type="protein sequence ID" value="KXZ45232.1"/>
    <property type="molecule type" value="Genomic_DNA"/>
</dbReference>
<dbReference type="OrthoDB" id="540530at2759"/>
<dbReference type="Proteomes" id="UP000075714">
    <property type="component" value="Unassembled WGS sequence"/>
</dbReference>
<feature type="transmembrane region" description="Helical" evidence="2">
    <location>
        <begin position="170"/>
        <end position="190"/>
    </location>
</feature>
<name>A0A150G5V3_GONPE</name>
<feature type="compositionally biased region" description="Low complexity" evidence="1">
    <location>
        <begin position="90"/>
        <end position="103"/>
    </location>
</feature>
<sequence>MDKPPAGYPKVPADDVEAPDTKQRTAPDQQPYPPAPGGGAPQQPAPYPPYPSVPGQTQGGSGGGAYPAGPGTYPAVPPAGVGAGAGGFDGQSPQQPWQPGQQPAVGVPVLGDRASYIYTHPVWGQDEPTRDSRFAVCGWICFVLGFFMPWFWLVAVLLPCCLPGRSVRHAATASCVASIVYAIIAIPNILDN</sequence>
<proteinExistence type="predicted"/>
<reference evidence="4" key="1">
    <citation type="journal article" date="2016" name="Nat. Commun.">
        <title>The Gonium pectorale genome demonstrates co-option of cell cycle regulation during the evolution of multicellularity.</title>
        <authorList>
            <person name="Hanschen E.R."/>
            <person name="Marriage T.N."/>
            <person name="Ferris P.J."/>
            <person name="Hamaji T."/>
            <person name="Toyoda A."/>
            <person name="Fujiyama A."/>
            <person name="Neme R."/>
            <person name="Noguchi H."/>
            <person name="Minakuchi Y."/>
            <person name="Suzuki M."/>
            <person name="Kawai-Toyooka H."/>
            <person name="Smith D.R."/>
            <person name="Sparks H."/>
            <person name="Anderson J."/>
            <person name="Bakaric R."/>
            <person name="Luria V."/>
            <person name="Karger A."/>
            <person name="Kirschner M.W."/>
            <person name="Durand P.M."/>
            <person name="Michod R.E."/>
            <person name="Nozaki H."/>
            <person name="Olson B.J."/>
        </authorList>
    </citation>
    <scope>NUCLEOTIDE SEQUENCE [LARGE SCALE GENOMIC DNA]</scope>
    <source>
        <strain evidence="4">NIES-2863</strain>
    </source>
</reference>
<keyword evidence="2" id="KW-0812">Transmembrane</keyword>